<evidence type="ECO:0000313" key="3">
    <source>
        <dbReference type="Proteomes" id="UP000067598"/>
    </source>
</evidence>
<organism evidence="2 3">
    <name type="scientific">Lactobacillus crispatus</name>
    <dbReference type="NCBI Taxonomy" id="47770"/>
    <lineage>
        <taxon>Bacteria</taxon>
        <taxon>Bacillati</taxon>
        <taxon>Bacillota</taxon>
        <taxon>Bacilli</taxon>
        <taxon>Lactobacillales</taxon>
        <taxon>Lactobacillaceae</taxon>
        <taxon>Lactobacillus</taxon>
    </lineage>
</organism>
<dbReference type="EMBL" id="LJGP01000039">
    <property type="protein sequence ID" value="KWU03167.1"/>
    <property type="molecule type" value="Genomic_DNA"/>
</dbReference>
<feature type="domain" description="Replication initiation protein-like C-terminal" evidence="1">
    <location>
        <begin position="157"/>
        <end position="295"/>
    </location>
</feature>
<reference evidence="2 3" key="1">
    <citation type="journal article" date="2016" name="Microbiology (Mosc.)">
        <title>Comparison of Lactobacillus crispatus isolates from Lactobacillus-dominated vaginal microbiomes with isolates from microbiomes containing bacterial vaginosis-associated bacteria.</title>
        <authorList>
            <person name="Abdelmaksoud A.A."/>
            <person name="Koparde V.N."/>
            <person name="Sheth N.U."/>
            <person name="Serrano M.G."/>
            <person name="Glascock A.L."/>
            <person name="Fettweis J.M."/>
            <person name="Strauss Iii J.F."/>
            <person name="Buck G.A."/>
            <person name="Jefferson K.K."/>
        </authorList>
    </citation>
    <scope>NUCLEOTIDE SEQUENCE [LARGE SCALE GENOMIC DNA]</scope>
    <source>
        <strain evidence="2 3">VMC3</strain>
    </source>
</reference>
<accession>A0A109DCZ3</accession>
<gene>
    <name evidence="2" type="ORF">AEL95_08895</name>
</gene>
<dbReference type="Proteomes" id="UP000067598">
    <property type="component" value="Unassembled WGS sequence"/>
</dbReference>
<evidence type="ECO:0000259" key="1">
    <source>
        <dbReference type="Pfam" id="PF02486"/>
    </source>
</evidence>
<protein>
    <recommendedName>
        <fullName evidence="1">Replication initiation protein-like C-terminal domain-containing protein</fullName>
    </recommendedName>
</protein>
<proteinExistence type="predicted"/>
<evidence type="ECO:0000313" key="2">
    <source>
        <dbReference type="EMBL" id="KWU03167.1"/>
    </source>
</evidence>
<dbReference type="AlphaFoldDB" id="A0A109DCZ3"/>
<dbReference type="Pfam" id="PF02486">
    <property type="entry name" value="Rep_trans"/>
    <property type="match status" value="1"/>
</dbReference>
<name>A0A109DCZ3_9LACO</name>
<dbReference type="PATRIC" id="fig|47770.28.peg.1256"/>
<comment type="caution">
    <text evidence="2">The sequence shown here is derived from an EMBL/GenBank/DDBJ whole genome shotgun (WGS) entry which is preliminary data.</text>
</comment>
<sequence length="422" mass="47931">MSLTDASPELASGTVRAERSALTCHNYKAGISNLKGGLMMKKIHNTKYSVSVDQVSINFPVNKMGGLNTALQVAKDLRLSKIFGGSDKARALNFYSEAVSYYNGQIKFMWNEKKKSQGLLLYFSATGFKAWQNLGKLRGYKSTFNSLVKYMVQKQARFTRLDVAIDVIDGNLSVDQLHSQLQQKEIMVLDSLKREKSEKTQKFFGANKVITGITCGARSSDNFLRIYDKKVEQDRPNAPYFDLAKDSSSWMRIEGEFKHKAAHAILSDLKDKNEEELSQKLIGYVVNQWLLTDKHKNLIPLWQKLTDLANGSGAIPPLAPMLTDRLVQEIKWFLTGGAAGVFYRIFQLFGEVGKGDFLLFMFDYVEKPNEKEHFTIPGNMSKDLELIQKQHPNIETINYYLKRAVKEIEEEKKTSQTDQSKD</sequence>
<dbReference type="InterPro" id="IPR003491">
    <property type="entry name" value="REP-like_C"/>
</dbReference>